<reference evidence="1" key="1">
    <citation type="submission" date="2019-04" db="EMBL/GenBank/DDBJ databases">
        <title>Friends and foes A comparative genomics studyof 23 Aspergillus species from section Flavi.</title>
        <authorList>
            <consortium name="DOE Joint Genome Institute"/>
            <person name="Kjaerbolling I."/>
            <person name="Vesth T."/>
            <person name="Frisvad J.C."/>
            <person name="Nybo J.L."/>
            <person name="Theobald S."/>
            <person name="Kildgaard S."/>
            <person name="Isbrandt T."/>
            <person name="Kuo A."/>
            <person name="Sato A."/>
            <person name="Lyhne E.K."/>
            <person name="Kogle M.E."/>
            <person name="Wiebenga A."/>
            <person name="Kun R.S."/>
            <person name="Lubbers R.J."/>
            <person name="Makela M.R."/>
            <person name="Barry K."/>
            <person name="Chovatia M."/>
            <person name="Clum A."/>
            <person name="Daum C."/>
            <person name="Haridas S."/>
            <person name="He G."/>
            <person name="LaButti K."/>
            <person name="Lipzen A."/>
            <person name="Mondo S."/>
            <person name="Riley R."/>
            <person name="Salamov A."/>
            <person name="Simmons B.A."/>
            <person name="Magnuson J.K."/>
            <person name="Henrissat B."/>
            <person name="Mortensen U.H."/>
            <person name="Larsen T.O."/>
            <person name="Devries R.P."/>
            <person name="Grigoriev I.V."/>
            <person name="Machida M."/>
            <person name="Baker S.E."/>
            <person name="Andersen M.R."/>
        </authorList>
    </citation>
    <scope>NUCLEOTIDE SEQUENCE [LARGE SCALE GENOMIC DNA]</scope>
    <source>
        <strain evidence="1">IBT 14317</strain>
    </source>
</reference>
<name>A0A5N7C5M2_PETAA</name>
<sequence length="88" mass="9805">MGPSSIKVSNEFVHVVWASHILKFLNPYTSTASRKYSLPDQEVDDLSAWGKYRPGERGGAECKIEVLRRVMKEKIGPEGRGCVFHVGA</sequence>
<dbReference type="OrthoDB" id="4496575at2759"/>
<accession>A0A5N7C5M2</accession>
<organism evidence="1">
    <name type="scientific">Petromyces alliaceus</name>
    <name type="common">Aspergillus alliaceus</name>
    <dbReference type="NCBI Taxonomy" id="209559"/>
    <lineage>
        <taxon>Eukaryota</taxon>
        <taxon>Fungi</taxon>
        <taxon>Dikarya</taxon>
        <taxon>Ascomycota</taxon>
        <taxon>Pezizomycotina</taxon>
        <taxon>Eurotiomycetes</taxon>
        <taxon>Eurotiomycetidae</taxon>
        <taxon>Eurotiales</taxon>
        <taxon>Aspergillaceae</taxon>
        <taxon>Aspergillus</taxon>
        <taxon>Aspergillus subgen. Circumdati</taxon>
    </lineage>
</organism>
<protein>
    <submittedName>
        <fullName evidence="1">Uncharacterized protein</fullName>
    </submittedName>
</protein>
<dbReference type="EMBL" id="ML735271">
    <property type="protein sequence ID" value="KAE8389007.1"/>
    <property type="molecule type" value="Genomic_DNA"/>
</dbReference>
<dbReference type="AlphaFoldDB" id="A0A5N7C5M2"/>
<evidence type="ECO:0000313" key="1">
    <source>
        <dbReference type="EMBL" id="KAE8389007.1"/>
    </source>
</evidence>
<gene>
    <name evidence="1" type="ORF">BDV23DRAFT_157908</name>
</gene>
<proteinExistence type="predicted"/>
<dbReference type="Proteomes" id="UP000326877">
    <property type="component" value="Unassembled WGS sequence"/>
</dbReference>